<dbReference type="SUPFAM" id="SSF51905">
    <property type="entry name" value="FAD/NAD(P)-binding domain"/>
    <property type="match status" value="2"/>
</dbReference>
<dbReference type="EMBL" id="CAEZUP010000016">
    <property type="protein sequence ID" value="CAB4603256.1"/>
    <property type="molecule type" value="Genomic_DNA"/>
</dbReference>
<evidence type="ECO:0000313" key="1">
    <source>
        <dbReference type="EMBL" id="CAB4603256.1"/>
    </source>
</evidence>
<dbReference type="InterPro" id="IPR036188">
    <property type="entry name" value="FAD/NAD-bd_sf"/>
</dbReference>
<dbReference type="PRINTS" id="PR00411">
    <property type="entry name" value="PNDRDTASEI"/>
</dbReference>
<proteinExistence type="predicted"/>
<dbReference type="PRINTS" id="PR00368">
    <property type="entry name" value="FADPNR"/>
</dbReference>
<gene>
    <name evidence="1" type="ORF">UFOPK1835_00578</name>
</gene>
<name>A0A6J6GQ09_9ZZZZ</name>
<dbReference type="PANTHER" id="PTHR42877:SF4">
    <property type="entry name" value="FAD_NAD(P)-BINDING DOMAIN-CONTAINING PROTEIN-RELATED"/>
    <property type="match status" value="1"/>
</dbReference>
<protein>
    <submittedName>
        <fullName evidence="1">Unannotated protein</fullName>
    </submittedName>
</protein>
<dbReference type="PANTHER" id="PTHR42877">
    <property type="entry name" value="L-ORNITHINE N(5)-MONOOXYGENASE-RELATED"/>
    <property type="match status" value="1"/>
</dbReference>
<dbReference type="InterPro" id="IPR051209">
    <property type="entry name" value="FAD-bind_Monooxygenase_sf"/>
</dbReference>
<reference evidence="1" key="1">
    <citation type="submission" date="2020-05" db="EMBL/GenBank/DDBJ databases">
        <authorList>
            <person name="Chiriac C."/>
            <person name="Salcher M."/>
            <person name="Ghai R."/>
            <person name="Kavagutti S V."/>
        </authorList>
    </citation>
    <scope>NUCLEOTIDE SEQUENCE</scope>
</reference>
<dbReference type="Gene3D" id="3.50.50.60">
    <property type="entry name" value="FAD/NAD(P)-binding domain"/>
    <property type="match status" value="2"/>
</dbReference>
<sequence>MIGKNRRIVVIGAGPGGIVSAHRFREAGYTNVTVLERDGDVGGTWQRSRYPGLACDIMSHAYSFSFNLNPAWTRSYATQPEILAYMRQTVDMLDLWPMIRLNTTVTSARWDDESATWTVTTDSGEELVADVLVSAQGMFGELSIPSIEGRDTFEGVAMHTGAWRSDVELEGKRIAVIGSAASGVQSIPELAKVASQLSVFQRSANWVLPKEDYEHPPEQIELFRSDPAALQAHRDGIMTFIGSNPPFSNPDILAAAEFVAAEAISVVDDPELRVKLTPTTPWGCMRPLFSNDYYPTFNRPNVELITDTIERITPNGIVTADGVEREVDVIVFATGYVVDKFASRIPITGRDGRSLSEEWADGAMAYLGITASGYPNLFMLYGPNANQGSLIEMAEYEVGYTVSMLEMMDEAGIDWVDVRTQTMLAYNDDLHRAIEGIEVWYAGCSHYYLSPSGRIVTQYPFSMFAYRDAVATPDIEAFETGRI</sequence>
<dbReference type="Pfam" id="PF13738">
    <property type="entry name" value="Pyr_redox_3"/>
    <property type="match status" value="1"/>
</dbReference>
<organism evidence="1">
    <name type="scientific">freshwater metagenome</name>
    <dbReference type="NCBI Taxonomy" id="449393"/>
    <lineage>
        <taxon>unclassified sequences</taxon>
        <taxon>metagenomes</taxon>
        <taxon>ecological metagenomes</taxon>
    </lineage>
</organism>
<dbReference type="AlphaFoldDB" id="A0A6J6GQ09"/>
<accession>A0A6J6GQ09</accession>